<evidence type="ECO:0000313" key="1">
    <source>
        <dbReference type="EMBL" id="KZD56628.1"/>
    </source>
</evidence>
<proteinExistence type="predicted"/>
<protein>
    <submittedName>
        <fullName evidence="1">Uncharacterized protein</fullName>
    </submittedName>
</protein>
<dbReference type="RefSeq" id="WP_063262688.1">
    <property type="nucleotide sequence ID" value="NZ_LJKE01000094.1"/>
</dbReference>
<gene>
    <name evidence="1" type="ORF">B4088_5072</name>
</gene>
<dbReference type="PATRIC" id="fig|1396.535.peg.2032"/>
<sequence>MSQTFNSKNEPVWLKESYQRRSDRSVELGKQSINQLIKIGDPITYTTIAKQSKEIDPEGKGIHPNTIRTNEQLYEYYKQYSKTHKQKKNSQNNLRNDPLNIKGIEFYNIRPNRNRDNLRKKYMKLSKKELIQRLILAEEYIAENNAKWVASHFESFK</sequence>
<organism evidence="1 2">
    <name type="scientific">Bacillus cereus</name>
    <dbReference type="NCBI Taxonomy" id="1396"/>
    <lineage>
        <taxon>Bacteria</taxon>
        <taxon>Bacillati</taxon>
        <taxon>Bacillota</taxon>
        <taxon>Bacilli</taxon>
        <taxon>Bacillales</taxon>
        <taxon>Bacillaceae</taxon>
        <taxon>Bacillus</taxon>
        <taxon>Bacillus cereus group</taxon>
    </lineage>
</organism>
<comment type="caution">
    <text evidence="1">The sequence shown here is derived from an EMBL/GenBank/DDBJ whole genome shotgun (WGS) entry which is preliminary data.</text>
</comment>
<dbReference type="EMBL" id="LJKE01000094">
    <property type="protein sequence ID" value="KZD56628.1"/>
    <property type="molecule type" value="Genomic_DNA"/>
</dbReference>
<accession>A0A164LQA9</accession>
<name>A0A164LQA9_BACCE</name>
<dbReference type="Proteomes" id="UP000076482">
    <property type="component" value="Unassembled WGS sequence"/>
</dbReference>
<reference evidence="1 2" key="1">
    <citation type="submission" date="2015-09" db="EMBL/GenBank/DDBJ databases">
        <title>Bacillus cereus food isolates.</title>
        <authorList>
            <person name="Boekhorst J."/>
        </authorList>
    </citation>
    <scope>NUCLEOTIDE SEQUENCE [LARGE SCALE GENOMIC DNA]</scope>
    <source>
        <strain evidence="1 2">B4088</strain>
    </source>
</reference>
<evidence type="ECO:0000313" key="2">
    <source>
        <dbReference type="Proteomes" id="UP000076482"/>
    </source>
</evidence>
<dbReference type="AlphaFoldDB" id="A0A164LQA9"/>